<proteinExistence type="predicted"/>
<organism evidence="1 2">
    <name type="scientific">Rotaria socialis</name>
    <dbReference type="NCBI Taxonomy" id="392032"/>
    <lineage>
        <taxon>Eukaryota</taxon>
        <taxon>Metazoa</taxon>
        <taxon>Spiralia</taxon>
        <taxon>Gnathifera</taxon>
        <taxon>Rotifera</taxon>
        <taxon>Eurotatoria</taxon>
        <taxon>Bdelloidea</taxon>
        <taxon>Philodinida</taxon>
        <taxon>Philodinidae</taxon>
        <taxon>Rotaria</taxon>
    </lineage>
</organism>
<name>A0A822EYC0_9BILA</name>
<sequence length="20" mass="2307">IMADLDDERLIQNPVLVRVP</sequence>
<dbReference type="Proteomes" id="UP000663848">
    <property type="component" value="Unassembled WGS sequence"/>
</dbReference>
<accession>A0A822EYC0</accession>
<dbReference type="AlphaFoldDB" id="A0A822EYC0"/>
<feature type="non-terminal residue" evidence="1">
    <location>
        <position position="1"/>
    </location>
</feature>
<reference evidence="1" key="1">
    <citation type="submission" date="2021-02" db="EMBL/GenBank/DDBJ databases">
        <authorList>
            <person name="Nowell W R."/>
        </authorList>
    </citation>
    <scope>NUCLEOTIDE SEQUENCE</scope>
</reference>
<protein>
    <submittedName>
        <fullName evidence="1">Uncharacterized protein</fullName>
    </submittedName>
</protein>
<gene>
    <name evidence="1" type="ORF">QYT958_LOCUS45566</name>
</gene>
<comment type="caution">
    <text evidence="1">The sequence shown here is derived from an EMBL/GenBank/DDBJ whole genome shotgun (WGS) entry which is preliminary data.</text>
</comment>
<dbReference type="EMBL" id="CAJOBR010076400">
    <property type="protein sequence ID" value="CAF5112890.1"/>
    <property type="molecule type" value="Genomic_DNA"/>
</dbReference>
<evidence type="ECO:0000313" key="1">
    <source>
        <dbReference type="EMBL" id="CAF5112890.1"/>
    </source>
</evidence>
<evidence type="ECO:0000313" key="2">
    <source>
        <dbReference type="Proteomes" id="UP000663848"/>
    </source>
</evidence>